<proteinExistence type="predicted"/>
<name>A0A158G166_9BURK</name>
<keyword evidence="3" id="KW-1185">Reference proteome</keyword>
<protein>
    <submittedName>
        <fullName evidence="2">Membrane protein</fullName>
    </submittedName>
</protein>
<dbReference type="OrthoDB" id="9109376at2"/>
<evidence type="ECO:0000256" key="1">
    <source>
        <dbReference type="SAM" id="Phobius"/>
    </source>
</evidence>
<feature type="transmembrane region" description="Helical" evidence="1">
    <location>
        <begin position="12"/>
        <end position="33"/>
    </location>
</feature>
<keyword evidence="1" id="KW-0812">Transmembrane</keyword>
<keyword evidence="1" id="KW-0472">Membrane</keyword>
<evidence type="ECO:0000313" key="2">
    <source>
        <dbReference type="EMBL" id="SAL25772.1"/>
    </source>
</evidence>
<evidence type="ECO:0000313" key="3">
    <source>
        <dbReference type="Proteomes" id="UP000054977"/>
    </source>
</evidence>
<reference evidence="2" key="1">
    <citation type="submission" date="2016-01" db="EMBL/GenBank/DDBJ databases">
        <authorList>
            <person name="Peeters C."/>
        </authorList>
    </citation>
    <scope>NUCLEOTIDE SEQUENCE [LARGE SCALE GENOMIC DNA]</scope>
    <source>
        <strain evidence="2">LMG 22934</strain>
    </source>
</reference>
<gene>
    <name evidence="2" type="ORF">AWB65_01486</name>
</gene>
<comment type="caution">
    <text evidence="2">The sequence shown here is derived from an EMBL/GenBank/DDBJ whole genome shotgun (WGS) entry which is preliminary data.</text>
</comment>
<accession>A0A158G166</accession>
<sequence>MLINSDFEMGYLIIVCALLGVIFIGALLAAVHLDRWHPKLIGAAIGALLGFMLIEAVPLIT</sequence>
<dbReference type="RefSeq" id="WP_087666512.1">
    <property type="nucleotide sequence ID" value="NZ_FCNW02000004.1"/>
</dbReference>
<dbReference type="Proteomes" id="UP000054977">
    <property type="component" value="Unassembled WGS sequence"/>
</dbReference>
<keyword evidence="1" id="KW-1133">Transmembrane helix</keyword>
<feature type="transmembrane region" description="Helical" evidence="1">
    <location>
        <begin position="40"/>
        <end position="60"/>
    </location>
</feature>
<dbReference type="EMBL" id="FCNW02000004">
    <property type="protein sequence ID" value="SAL25772.1"/>
    <property type="molecule type" value="Genomic_DNA"/>
</dbReference>
<dbReference type="AlphaFoldDB" id="A0A158G166"/>
<organism evidence="2 3">
    <name type="scientific">Caballeronia humi</name>
    <dbReference type="NCBI Taxonomy" id="326474"/>
    <lineage>
        <taxon>Bacteria</taxon>
        <taxon>Pseudomonadati</taxon>
        <taxon>Pseudomonadota</taxon>
        <taxon>Betaproteobacteria</taxon>
        <taxon>Burkholderiales</taxon>
        <taxon>Burkholderiaceae</taxon>
        <taxon>Caballeronia</taxon>
    </lineage>
</organism>